<comment type="similarity">
    <text evidence="2">Belongs to the CND3 (condensin subunit 3) family.</text>
</comment>
<evidence type="ECO:0000256" key="3">
    <source>
        <dbReference type="ARBA" id="ARBA00022454"/>
    </source>
</evidence>
<evidence type="ECO:0000256" key="2">
    <source>
        <dbReference type="ARBA" id="ARBA00006533"/>
    </source>
</evidence>
<feature type="compositionally biased region" description="Acidic residues" evidence="9">
    <location>
        <begin position="1084"/>
        <end position="1097"/>
    </location>
</feature>
<dbReference type="PANTHER" id="PTHR14418">
    <property type="entry name" value="CONDENSIN COMPLEX SUBUNIT 3-RELATED"/>
    <property type="match status" value="1"/>
</dbReference>
<evidence type="ECO:0000256" key="7">
    <source>
        <dbReference type="ARBA" id="ARBA00023306"/>
    </source>
</evidence>
<dbReference type="SUPFAM" id="SSF48371">
    <property type="entry name" value="ARM repeat"/>
    <property type="match status" value="1"/>
</dbReference>
<dbReference type="GO" id="GO:0051301">
    <property type="term" value="P:cell division"/>
    <property type="evidence" value="ECO:0007669"/>
    <property type="project" value="UniProtKB-KW"/>
</dbReference>
<accession>A0A1C7MMK1</accession>
<organism evidence="11 12">
    <name type="scientific">Grifola frondosa</name>
    <name type="common">Maitake</name>
    <name type="synonym">Polyporus frondosus</name>
    <dbReference type="NCBI Taxonomy" id="5627"/>
    <lineage>
        <taxon>Eukaryota</taxon>
        <taxon>Fungi</taxon>
        <taxon>Dikarya</taxon>
        <taxon>Basidiomycota</taxon>
        <taxon>Agaricomycotina</taxon>
        <taxon>Agaricomycetes</taxon>
        <taxon>Polyporales</taxon>
        <taxon>Grifolaceae</taxon>
        <taxon>Grifola</taxon>
    </lineage>
</organism>
<keyword evidence="4" id="KW-0132">Cell division</keyword>
<feature type="compositionally biased region" description="Acidic residues" evidence="9">
    <location>
        <begin position="1000"/>
        <end position="1009"/>
    </location>
</feature>
<feature type="region of interest" description="Disordered" evidence="9">
    <location>
        <begin position="948"/>
        <end position="1097"/>
    </location>
</feature>
<evidence type="ECO:0000256" key="5">
    <source>
        <dbReference type="ARBA" id="ARBA00022776"/>
    </source>
</evidence>
<dbReference type="InterPro" id="IPR027165">
    <property type="entry name" value="CND3"/>
</dbReference>
<name>A0A1C7MMK1_GRIFR</name>
<proteinExistence type="inferred from homology"/>
<dbReference type="AlphaFoldDB" id="A0A1C7MMK1"/>
<dbReference type="GO" id="GO:0000796">
    <property type="term" value="C:condensin complex"/>
    <property type="evidence" value="ECO:0007669"/>
    <property type="project" value="InterPro"/>
</dbReference>
<dbReference type="OrthoDB" id="27187at2759"/>
<evidence type="ECO:0000256" key="6">
    <source>
        <dbReference type="ARBA" id="ARBA00023067"/>
    </source>
</evidence>
<dbReference type="EMBL" id="LUGG01000002">
    <property type="protein sequence ID" value="OBZ78081.1"/>
    <property type="molecule type" value="Genomic_DNA"/>
</dbReference>
<dbReference type="Pfam" id="PF12719">
    <property type="entry name" value="Cnd3"/>
    <property type="match status" value="1"/>
</dbReference>
<dbReference type="STRING" id="5627.A0A1C7MMK1"/>
<evidence type="ECO:0000256" key="1">
    <source>
        <dbReference type="ARBA" id="ARBA00004286"/>
    </source>
</evidence>
<protein>
    <submittedName>
        <fullName evidence="11">Condensin complex subunit 3</fullName>
    </submittedName>
</protein>
<sequence>MPARTAPAFDLESLKSALPKIFDQAQSTAANHQKNFVALCKLQSDAAKLTESVQNGRSIKLSGERVFQEVYLDMLTRVLPVKKGTSVADRIVKFTSGYARFITEKNAEERKKEEADDEDDTPASRFLSRIINFLLKGCVAKDKVVRFRVVQCIADMISHLGEIDEDLYTSLRSSLMERLRDKEAMVRVHAVVALSKLSFSEEPSELEEGESSILDTLIDTMTYDTSPDVRRAALLNLRPVPLTLSAFLARTRDVDPTIRRLVYSAVLEDKCTEGDGERMGCTHPRALTIAQRELIVRNGLGDREEAVRAAAGRLLGTWVDVARAAPDEAKEEGEKEQDVLADVIAFLRLFDLAAEGTIPEDALLEVFKTRVNVFDGLVFGDEYWAGLTPERAFLARVFVEHCVTLNDEGRLEAALPVVTALAFRIQEAYNELVEKMEEQEEEAMLREGMVMDEEDEEERARKEDERLDKEFVIGEILKLAVNLDYADEIGRRKMFQLVRGMISQDVLPENLLARCLDVLRKLSPNERDLIRVVVEVVHELRDPEPEEESRNINDGVTDVSETPMTVRTVRALPKPTAEMTPEEKAHADEVDLRCLSLCIGMLERVNGTFEENSTLEGILGELIIPAVKRREMMLRERGLISLGLCCLIARRMALNSFQLFLGQIQSAPELLKLRVLQIVFDILMVHEGAFLGPGSPNGDRIIEFLLHLLENEESDKVQALLCVGISKLMLSGMINDERVLKSLVLVFISPETASNQELRQCLSYFFPIYCYSSAANQRRMQQIFVPLYEHLTKVYRECEGDDDMITPPQVGLMFVDWTDPQRAAAAAKGLRGDAAENTIHFDFASDVVKALLSSDLDKDDKKALCQLLGKLYIPDVVDDDKIRTLKLLMHNLQSRRPLRDTVAKNAFNKFDNAISKKFEKQLADFSEEEYRKLEHLKELFDYLDEIVPEDDEDEEAPKRGSRKRRSASVVTESSTAASVRSSVPPSPKAKKNKRLRLSQSEDESEDDDRTEASRTPPASVAPTRVMPRRSAGEKSKRAVARAYSPVETGRSSAVPSKATQEAILDEDIDNLLDGNTTLDSIMDSSEDEEEDEVDDIL</sequence>
<keyword evidence="7" id="KW-0131">Cell cycle</keyword>
<comment type="subcellular location">
    <subcellularLocation>
        <location evidence="1">Chromosome</location>
    </subcellularLocation>
</comment>
<dbReference type="InterPro" id="IPR016024">
    <property type="entry name" value="ARM-type_fold"/>
</dbReference>
<comment type="caution">
    <text evidence="11">The sequence shown here is derived from an EMBL/GenBank/DDBJ whole genome shotgun (WGS) entry which is preliminary data.</text>
</comment>
<keyword evidence="5" id="KW-0498">Mitosis</keyword>
<dbReference type="Gene3D" id="1.25.10.10">
    <property type="entry name" value="Leucine-rich Repeat Variant"/>
    <property type="match status" value="1"/>
</dbReference>
<dbReference type="Proteomes" id="UP000092993">
    <property type="component" value="Unassembled WGS sequence"/>
</dbReference>
<dbReference type="GO" id="GO:0000793">
    <property type="term" value="C:condensed chromosome"/>
    <property type="evidence" value="ECO:0007669"/>
    <property type="project" value="TreeGrafter"/>
</dbReference>
<feature type="compositionally biased region" description="Polar residues" evidence="9">
    <location>
        <begin position="1049"/>
        <end position="1059"/>
    </location>
</feature>
<dbReference type="InterPro" id="IPR011989">
    <property type="entry name" value="ARM-like"/>
</dbReference>
<evidence type="ECO:0000256" key="4">
    <source>
        <dbReference type="ARBA" id="ARBA00022618"/>
    </source>
</evidence>
<keyword evidence="6" id="KW-0226">DNA condensation</keyword>
<dbReference type="OMA" id="NHQKNFV"/>
<reference evidence="11 12" key="1">
    <citation type="submission" date="2016-03" db="EMBL/GenBank/DDBJ databases">
        <title>Whole genome sequencing of Grifola frondosa 9006-11.</title>
        <authorList>
            <person name="Min B."/>
            <person name="Park H."/>
            <person name="Kim J.-G."/>
            <person name="Cho H."/>
            <person name="Oh Y.-L."/>
            <person name="Kong W.-S."/>
            <person name="Choi I.-G."/>
        </authorList>
    </citation>
    <scope>NUCLEOTIDE SEQUENCE [LARGE SCALE GENOMIC DNA]</scope>
    <source>
        <strain evidence="11 12">9006-11</strain>
    </source>
</reference>
<dbReference type="InterPro" id="IPR025977">
    <property type="entry name" value="Cnd3_C"/>
</dbReference>
<evidence type="ECO:0000259" key="10">
    <source>
        <dbReference type="Pfam" id="PF12719"/>
    </source>
</evidence>
<gene>
    <name evidence="11" type="primary">cnd3_0</name>
    <name evidence="11" type="ORF">A0H81_02756</name>
</gene>
<evidence type="ECO:0000256" key="8">
    <source>
        <dbReference type="SAM" id="Coils"/>
    </source>
</evidence>
<feature type="coiled-coil region" evidence="8">
    <location>
        <begin position="422"/>
        <end position="470"/>
    </location>
</feature>
<evidence type="ECO:0000313" key="11">
    <source>
        <dbReference type="EMBL" id="OBZ78081.1"/>
    </source>
</evidence>
<dbReference type="GO" id="GO:0007076">
    <property type="term" value="P:mitotic chromosome condensation"/>
    <property type="evidence" value="ECO:0007669"/>
    <property type="project" value="InterPro"/>
</dbReference>
<feature type="domain" description="Nuclear condensin complex subunit 3 C-terminal" evidence="10">
    <location>
        <begin position="593"/>
        <end position="873"/>
    </location>
</feature>
<dbReference type="PANTHER" id="PTHR14418:SF5">
    <property type="entry name" value="CONDENSIN COMPLEX SUBUNIT 3"/>
    <property type="match status" value="1"/>
</dbReference>
<evidence type="ECO:0000256" key="9">
    <source>
        <dbReference type="SAM" id="MobiDB-lite"/>
    </source>
</evidence>
<keyword evidence="3" id="KW-0158">Chromosome</keyword>
<keyword evidence="12" id="KW-1185">Reference proteome</keyword>
<keyword evidence="8" id="KW-0175">Coiled coil</keyword>
<feature type="compositionally biased region" description="Low complexity" evidence="9">
    <location>
        <begin position="967"/>
        <end position="983"/>
    </location>
</feature>
<evidence type="ECO:0000313" key="12">
    <source>
        <dbReference type="Proteomes" id="UP000092993"/>
    </source>
</evidence>